<protein>
    <submittedName>
        <fullName evidence="1">Uncharacterized protein</fullName>
    </submittedName>
</protein>
<organism evidence="1 2">
    <name type="scientific">Russula earlei</name>
    <dbReference type="NCBI Taxonomy" id="71964"/>
    <lineage>
        <taxon>Eukaryota</taxon>
        <taxon>Fungi</taxon>
        <taxon>Dikarya</taxon>
        <taxon>Basidiomycota</taxon>
        <taxon>Agaricomycotina</taxon>
        <taxon>Agaricomycetes</taxon>
        <taxon>Russulales</taxon>
        <taxon>Russulaceae</taxon>
        <taxon>Russula</taxon>
    </lineage>
</organism>
<comment type="caution">
    <text evidence="1">The sequence shown here is derived from an EMBL/GenBank/DDBJ whole genome shotgun (WGS) entry which is preliminary data.</text>
</comment>
<dbReference type="EMBL" id="JAGFNK010001064">
    <property type="protein sequence ID" value="KAI9435374.1"/>
    <property type="molecule type" value="Genomic_DNA"/>
</dbReference>
<sequence length="811" mass="91860">MDRLADEVLQLIFNEIDHPSSFVRACRRFNSFSRDPYVRAHYFLSRYGPVEAMYWALGGGPLINEHVLDVLLSSGAHLSRYLVQVAVHHYFRSLCPFIKTPWVRTLSLSTFGHFLKLSSERFGAINIAKGEDDGAVFRSFIRESRRRPDRRGQSTDAIAEILEKGKFIPFCSKDPIMAQFPLALSIEPRLLPLAIANGFRMDGRYRDFVFRRIFARDQERGVQDILLSVRELCRLDPSMFISRTVAAEVLMEAESNRTGYATLKTLDREGDLRFSLGALVEDLVKSFIKAHSITAASTGASLCYLWKDFPSRNPIARLVMLLTVFISYPGATPDTLHLNLEHLNLTPVSSEQIGQVLLSPFVEQFPSVLRYARVHCEIDDATFPSFLAGVAVGCLEVASKGNMLHSMCKKWPSLTEDIEFAVVTKYRLTVEDLPSPDQRRRALFPSKLCRDICAFNLEASVATREFDDDEWEGSPSNGNELGVRSMSEQFLGAIGQETLTQVIARDELDPRRRRAPWLSNRINWNWPLKPPFPADVLPVGKWILSQFGRRHLVTAIFMDHAVVNDNYGILRHYLSDCPSVRPIVPVTLHHFKMLAHLGRAPHYLLFDAIKDGASFFFSDNDYLSYPDDVEVKRETPCAEIVPSWVVKDPSPSIEPTSGPSLTSIAAPTRKRLQRSAATTVKSYAFGHSDSDDDHENLSHTTSDPSATTTRPVESNLQLWIRHLSALQKAETKKFNEKKRRLEQSSHSGPRPRVARSDFLKTLTTGLRELRQLESTKKQQAPIPAVLDDRSVSDDEEYQSPKRPSKRRKVPF</sequence>
<evidence type="ECO:0000313" key="2">
    <source>
        <dbReference type="Proteomes" id="UP001207468"/>
    </source>
</evidence>
<proteinExistence type="predicted"/>
<reference evidence="1" key="1">
    <citation type="submission" date="2021-03" db="EMBL/GenBank/DDBJ databases">
        <title>Evolutionary priming and transition to the ectomycorrhizal habit in an iconic lineage of mushroom-forming fungi: is preadaptation a requirement?</title>
        <authorList>
            <consortium name="DOE Joint Genome Institute"/>
            <person name="Looney B.P."/>
            <person name="Miyauchi S."/>
            <person name="Morin E."/>
            <person name="Drula E."/>
            <person name="Courty P.E."/>
            <person name="Chicoki N."/>
            <person name="Fauchery L."/>
            <person name="Kohler A."/>
            <person name="Kuo A."/>
            <person name="LaButti K."/>
            <person name="Pangilinan J."/>
            <person name="Lipzen A."/>
            <person name="Riley R."/>
            <person name="Andreopoulos W."/>
            <person name="He G."/>
            <person name="Johnson J."/>
            <person name="Barry K.W."/>
            <person name="Grigoriev I.V."/>
            <person name="Nagy L."/>
            <person name="Hibbett D."/>
            <person name="Henrissat B."/>
            <person name="Matheny P.B."/>
            <person name="Labbe J."/>
            <person name="Martin A.F."/>
        </authorList>
    </citation>
    <scope>NUCLEOTIDE SEQUENCE</scope>
    <source>
        <strain evidence="1">BPL698</strain>
    </source>
</reference>
<gene>
    <name evidence="1" type="ORF">F5148DRAFT_1266602</name>
</gene>
<evidence type="ECO:0000313" key="1">
    <source>
        <dbReference type="EMBL" id="KAI9435374.1"/>
    </source>
</evidence>
<keyword evidence="2" id="KW-1185">Reference proteome</keyword>
<name>A0ACC0TRF5_9AGAM</name>
<accession>A0ACC0TRF5</accession>
<dbReference type="Proteomes" id="UP001207468">
    <property type="component" value="Unassembled WGS sequence"/>
</dbReference>